<dbReference type="GeneID" id="20323240"/>
<dbReference type="EMBL" id="KL596872">
    <property type="protein sequence ID" value="KER22927.1"/>
    <property type="molecule type" value="Genomic_DNA"/>
</dbReference>
<dbReference type="AlphaFoldDB" id="A0A074ZBG2"/>
<reference evidence="1 2" key="1">
    <citation type="submission" date="2013-11" db="EMBL/GenBank/DDBJ databases">
        <title>Opisthorchis viverrini - life in the bile duct.</title>
        <authorList>
            <person name="Young N.D."/>
            <person name="Nagarajan N."/>
            <person name="Lin S.J."/>
            <person name="Korhonen P.K."/>
            <person name="Jex A.R."/>
            <person name="Hall R.S."/>
            <person name="Safavi-Hemami H."/>
            <person name="Kaewkong W."/>
            <person name="Bertrand D."/>
            <person name="Gao S."/>
            <person name="Seet Q."/>
            <person name="Wongkham S."/>
            <person name="Teh B.T."/>
            <person name="Wongkham C."/>
            <person name="Intapan P.M."/>
            <person name="Maleewong W."/>
            <person name="Yang X."/>
            <person name="Hu M."/>
            <person name="Wang Z."/>
            <person name="Hofmann A."/>
            <person name="Sternberg P.W."/>
            <person name="Tan P."/>
            <person name="Wang J."/>
            <person name="Gasser R.B."/>
        </authorList>
    </citation>
    <scope>NUCLEOTIDE SEQUENCE [LARGE SCALE GENOMIC DNA]</scope>
</reference>
<dbReference type="Proteomes" id="UP000054324">
    <property type="component" value="Unassembled WGS sequence"/>
</dbReference>
<sequence length="332" mass="37360">MDVEEKEDKCEWMGIVYQDVCWMYFLKTEIKEKMCEVQIQTDNNSVHSKPVTDVRNTPRIDELLWEEPHRRQEVTGEGVHCLSARVRESSKNNTDGSFVVAMMLDSYSRVQRLSSPPNKHNSLFLISNLRALQLEFTKATMCSTELPSDLRTLPSELSSTLRTTGHIEPLTHALTVLFINALINMLLPISLPVRLTAISREYLVQQNPIGQLVSWAAEDPLCSEKNCPKGIVQRRGMRLAVRKKDRNVPPKLDFLRGASGMLGIPDSCSEISARNYKDEHKLNSLTTVLAKSACNLLSGTHQVDGEQKPLNNKNNPKPGGLWAKALTLLINL</sequence>
<proteinExistence type="predicted"/>
<dbReference type="RefSeq" id="XP_009173304.1">
    <property type="nucleotide sequence ID" value="XM_009175040.1"/>
</dbReference>
<dbReference type="CTD" id="20323240"/>
<name>A0A074ZBG2_OPIVI</name>
<dbReference type="KEGG" id="ovi:T265_09061"/>
<evidence type="ECO:0000313" key="2">
    <source>
        <dbReference type="Proteomes" id="UP000054324"/>
    </source>
</evidence>
<accession>A0A074ZBG2</accession>
<organism evidence="1 2">
    <name type="scientific">Opisthorchis viverrini</name>
    <name type="common">Southeast Asian liver fluke</name>
    <dbReference type="NCBI Taxonomy" id="6198"/>
    <lineage>
        <taxon>Eukaryota</taxon>
        <taxon>Metazoa</taxon>
        <taxon>Spiralia</taxon>
        <taxon>Lophotrochozoa</taxon>
        <taxon>Platyhelminthes</taxon>
        <taxon>Trematoda</taxon>
        <taxon>Digenea</taxon>
        <taxon>Opisthorchiida</taxon>
        <taxon>Opisthorchiata</taxon>
        <taxon>Opisthorchiidae</taxon>
        <taxon>Opisthorchis</taxon>
    </lineage>
</organism>
<keyword evidence="2" id="KW-1185">Reference proteome</keyword>
<evidence type="ECO:0000313" key="1">
    <source>
        <dbReference type="EMBL" id="KER22927.1"/>
    </source>
</evidence>
<protein>
    <submittedName>
        <fullName evidence="1">Uncharacterized protein</fullName>
    </submittedName>
</protein>
<gene>
    <name evidence="1" type="ORF">T265_09061</name>
</gene>